<dbReference type="Gene3D" id="3.40.710.10">
    <property type="entry name" value="DD-peptidase/beta-lactamase superfamily"/>
    <property type="match status" value="1"/>
</dbReference>
<dbReference type="GO" id="GO:0008658">
    <property type="term" value="F:penicillin binding"/>
    <property type="evidence" value="ECO:0007669"/>
    <property type="project" value="InterPro"/>
</dbReference>
<dbReference type="PROSITE" id="PS51257">
    <property type="entry name" value="PROKAR_LIPOPROTEIN"/>
    <property type="match status" value="1"/>
</dbReference>
<dbReference type="GO" id="GO:0071555">
    <property type="term" value="P:cell wall organization"/>
    <property type="evidence" value="ECO:0007669"/>
    <property type="project" value="TreeGrafter"/>
</dbReference>
<evidence type="ECO:0000259" key="1">
    <source>
        <dbReference type="Pfam" id="PF00905"/>
    </source>
</evidence>
<dbReference type="PANTHER" id="PTHR30627:SF24">
    <property type="entry name" value="PENICILLIN-BINDING PROTEIN 4B"/>
    <property type="match status" value="1"/>
</dbReference>
<dbReference type="KEGG" id="aja:AJAP_10165"/>
<dbReference type="InterPro" id="IPR036138">
    <property type="entry name" value="PBP_dimer_sf"/>
</dbReference>
<dbReference type="EMBL" id="CP008953">
    <property type="protein sequence ID" value="AIG74930.1"/>
    <property type="molecule type" value="Genomic_DNA"/>
</dbReference>
<accession>A0A075UXI3</accession>
<dbReference type="Pfam" id="PF05223">
    <property type="entry name" value="MecA_N"/>
    <property type="match status" value="1"/>
</dbReference>
<dbReference type="GO" id="GO:0046677">
    <property type="term" value="P:response to antibiotic"/>
    <property type="evidence" value="ECO:0007669"/>
    <property type="project" value="InterPro"/>
</dbReference>
<dbReference type="PANTHER" id="PTHR30627">
    <property type="entry name" value="PEPTIDOGLYCAN D,D-TRANSPEPTIDASE"/>
    <property type="match status" value="1"/>
</dbReference>
<gene>
    <name evidence="3" type="ORF">AJAP_10165</name>
</gene>
<organism evidence="3 4">
    <name type="scientific">Amycolatopsis japonica</name>
    <dbReference type="NCBI Taxonomy" id="208439"/>
    <lineage>
        <taxon>Bacteria</taxon>
        <taxon>Bacillati</taxon>
        <taxon>Actinomycetota</taxon>
        <taxon>Actinomycetes</taxon>
        <taxon>Pseudonocardiales</taxon>
        <taxon>Pseudonocardiaceae</taxon>
        <taxon>Amycolatopsis</taxon>
        <taxon>Amycolatopsis japonica group</taxon>
    </lineage>
</organism>
<dbReference type="Proteomes" id="UP000028492">
    <property type="component" value="Chromosome"/>
</dbReference>
<dbReference type="eggNOG" id="COG0768">
    <property type="taxonomic scope" value="Bacteria"/>
</dbReference>
<evidence type="ECO:0000313" key="3">
    <source>
        <dbReference type="EMBL" id="AIG74930.1"/>
    </source>
</evidence>
<name>A0A075UXI3_9PSEU</name>
<dbReference type="RefSeq" id="WP_038509960.1">
    <property type="nucleotide sequence ID" value="NZ_CP008953.1"/>
</dbReference>
<sequence length="601" mass="61849">MQAGRRLAVVVLAGVVGLSAAGCGLFADSGPEDAITGFLDGLASGDVAAAAFFTDSPDAARSSVEMTRKALSPESIKVAADEVRHSSGADNATATYRLTWNLPRGRVWTYKADAQLHSTQDGWKVRWLPTVLHPQLAAQQSIALKADPPALAPVLDRDGTPLLRPQTVVSVVLDPAKAGDLVAVTDKLGAALNRFEASVTGQSIRDGVKTLKPGSGYPVVSLRANSYQEVKPEIYDLPGVRFSQQERLLPDDKNFGKQVLPAVRSLVEDQVEGSAGWRVVTLDTGGGEIVDLHSEHPKPAPAVVSTLSVKAQGSAERALAPVPTASALVAIQPSTGELLAVAQNAPADPQGAIALTGRFPPGSTFKMATAVAALSAGSVRADSPVDCPGTATFENRTVPNEGKFALGVVPLSTAFAKSCNTTFAKLSTDLPPAALTDAARDLGVGADFVIPGLTTITGSSPPANTVAQRAENGFGQGTVVASPFGLAVATATVQSGKVPLPTLVRGMATTSSGLGKPIKPEVLDALRGMMREVVTDGTATLLKPLPDVRGKTGTAQFGDGTHAHGWFVGYTGDLAFAVLTTDAGTSRPAVEAAQRFLAGLG</sequence>
<dbReference type="InterPro" id="IPR007887">
    <property type="entry name" value="MecA_N"/>
</dbReference>
<dbReference type="GO" id="GO:0005886">
    <property type="term" value="C:plasma membrane"/>
    <property type="evidence" value="ECO:0007669"/>
    <property type="project" value="TreeGrafter"/>
</dbReference>
<dbReference type="InterPro" id="IPR001460">
    <property type="entry name" value="PCN-bd_Tpept"/>
</dbReference>
<dbReference type="STRING" id="208439.AJAP_10165"/>
<dbReference type="Pfam" id="PF00905">
    <property type="entry name" value="Transpeptidase"/>
    <property type="match status" value="1"/>
</dbReference>
<proteinExistence type="predicted"/>
<feature type="domain" description="Penicillin-binding protein transpeptidase" evidence="1">
    <location>
        <begin position="328"/>
        <end position="584"/>
    </location>
</feature>
<keyword evidence="4" id="KW-1185">Reference proteome</keyword>
<dbReference type="SUPFAM" id="SSF56519">
    <property type="entry name" value="Penicillin binding protein dimerisation domain"/>
    <property type="match status" value="1"/>
</dbReference>
<reference evidence="3 4" key="1">
    <citation type="journal article" date="2014" name="J. Biotechnol.">
        <title>Complete genome sequence of the actinobacterium Amycolatopsis japonica MG417-CF17(T) (=DSM 44213T) producing (S,S)-N,N'-ethylenediaminedisuccinic acid.</title>
        <authorList>
            <person name="Stegmann E."/>
            <person name="Albersmeier A."/>
            <person name="Spohn M."/>
            <person name="Gert H."/>
            <person name="Weber T."/>
            <person name="Wohlleben W."/>
            <person name="Kalinowski J."/>
            <person name="Ruckert C."/>
        </authorList>
    </citation>
    <scope>NUCLEOTIDE SEQUENCE [LARGE SCALE GENOMIC DNA]</scope>
    <source>
        <strain evidence="4">MG417-CF17 (DSM 44213)</strain>
    </source>
</reference>
<dbReference type="InterPro" id="IPR012338">
    <property type="entry name" value="Beta-lactam/transpept-like"/>
</dbReference>
<dbReference type="HOGENOM" id="CLU_025328_0_0_11"/>
<evidence type="ECO:0000313" key="4">
    <source>
        <dbReference type="Proteomes" id="UP000028492"/>
    </source>
</evidence>
<protein>
    <submittedName>
        <fullName evidence="3">Conserved putative secreted protein</fullName>
    </submittedName>
</protein>
<dbReference type="AlphaFoldDB" id="A0A075UXI3"/>
<dbReference type="InterPro" id="IPR050515">
    <property type="entry name" value="Beta-lactam/transpept"/>
</dbReference>
<dbReference type="SUPFAM" id="SSF56601">
    <property type="entry name" value="beta-lactamase/transpeptidase-like"/>
    <property type="match status" value="1"/>
</dbReference>
<feature type="domain" description="NTF2-like N-terminal transpeptidase" evidence="2">
    <location>
        <begin position="31"/>
        <end position="140"/>
    </location>
</feature>
<evidence type="ECO:0000259" key="2">
    <source>
        <dbReference type="Pfam" id="PF05223"/>
    </source>
</evidence>
<dbReference type="GO" id="GO:0071972">
    <property type="term" value="F:peptidoglycan L,D-transpeptidase activity"/>
    <property type="evidence" value="ECO:0007669"/>
    <property type="project" value="TreeGrafter"/>
</dbReference>